<feature type="compositionally biased region" description="Polar residues" evidence="1">
    <location>
        <begin position="78"/>
        <end position="90"/>
    </location>
</feature>
<evidence type="ECO:0000256" key="1">
    <source>
        <dbReference type="SAM" id="MobiDB-lite"/>
    </source>
</evidence>
<sequence length="141" mass="15636">MLYLRLLEESFVSQLCDGECSFKGLFNRSPRPCRRLKSSKQIVKYENADQECLAIVEGDRAKLFIKIEHIESPCCGSQQDGKVHSMNDNASIMELVEEATSNARATSTGQSSACYSGKHKHSPSRSAEGLETQEEDATKSD</sequence>
<proteinExistence type="predicted"/>
<evidence type="ECO:0000313" key="2">
    <source>
        <dbReference type="EMBL" id="JAE16118.1"/>
    </source>
</evidence>
<accession>A0A0A9G664</accession>
<protein>
    <submittedName>
        <fullName evidence="2">Uncharacterized protein</fullName>
    </submittedName>
</protein>
<name>A0A0A9G664_ARUDO</name>
<organism evidence="2">
    <name type="scientific">Arundo donax</name>
    <name type="common">Giant reed</name>
    <name type="synonym">Donax arundinaceus</name>
    <dbReference type="NCBI Taxonomy" id="35708"/>
    <lineage>
        <taxon>Eukaryota</taxon>
        <taxon>Viridiplantae</taxon>
        <taxon>Streptophyta</taxon>
        <taxon>Embryophyta</taxon>
        <taxon>Tracheophyta</taxon>
        <taxon>Spermatophyta</taxon>
        <taxon>Magnoliopsida</taxon>
        <taxon>Liliopsida</taxon>
        <taxon>Poales</taxon>
        <taxon>Poaceae</taxon>
        <taxon>PACMAD clade</taxon>
        <taxon>Arundinoideae</taxon>
        <taxon>Arundineae</taxon>
        <taxon>Arundo</taxon>
    </lineage>
</organism>
<feature type="compositionally biased region" description="Polar residues" evidence="1">
    <location>
        <begin position="99"/>
        <end position="114"/>
    </location>
</feature>
<dbReference type="AlphaFoldDB" id="A0A0A9G664"/>
<reference evidence="2" key="1">
    <citation type="submission" date="2014-09" db="EMBL/GenBank/DDBJ databases">
        <authorList>
            <person name="Magalhaes I.L.F."/>
            <person name="Oliveira U."/>
            <person name="Santos F.R."/>
            <person name="Vidigal T.H.D.A."/>
            <person name="Brescovit A.D."/>
            <person name="Santos A.J."/>
        </authorList>
    </citation>
    <scope>NUCLEOTIDE SEQUENCE</scope>
    <source>
        <tissue evidence="2">Shoot tissue taken approximately 20 cm above the soil surface</tissue>
    </source>
</reference>
<reference evidence="2" key="2">
    <citation type="journal article" date="2015" name="Data Brief">
        <title>Shoot transcriptome of the giant reed, Arundo donax.</title>
        <authorList>
            <person name="Barrero R.A."/>
            <person name="Guerrero F.D."/>
            <person name="Moolhuijzen P."/>
            <person name="Goolsby J.A."/>
            <person name="Tidwell J."/>
            <person name="Bellgard S.E."/>
            <person name="Bellgard M.I."/>
        </authorList>
    </citation>
    <scope>NUCLEOTIDE SEQUENCE</scope>
    <source>
        <tissue evidence="2">Shoot tissue taken approximately 20 cm above the soil surface</tissue>
    </source>
</reference>
<dbReference type="EMBL" id="GBRH01181778">
    <property type="protein sequence ID" value="JAE16118.1"/>
    <property type="molecule type" value="Transcribed_RNA"/>
</dbReference>
<feature type="region of interest" description="Disordered" evidence="1">
    <location>
        <begin position="78"/>
        <end position="141"/>
    </location>
</feature>